<sequence>MKLLINQRRQLNHLKLKMPLRVLQRKREHEVILAWLKCGIPPGNHIVVRLGKKKQPVGQAAGILGDFLGTIARNPEMAPINLRWKDIPDALKEMMLEVVEAKFSYPCSPTMTKWVLRSINSKWRNWKSNSRAVHYDSSKSLSYHLSHVSERVDKNQWSALVSFWNSEEGQKTCKMNQINRSKQKMPHTLGKKSYASVIDEIETKTGQPMSRDEIFIITHERKKDKMPVDEEAARAIATMKDIRETYPELAAADVPIQEDIFSKVLGPENSGYVRCFGIDPSPTDFATQCWGSVEIEKEKEKRSTNSSIN</sequence>
<reference evidence="1 2" key="1">
    <citation type="submission" date="2023-10" db="EMBL/GenBank/DDBJ databases">
        <title>Chromosome-scale genome assembly provides insights into flower coloration mechanisms of Canna indica.</title>
        <authorList>
            <person name="Li C."/>
        </authorList>
    </citation>
    <scope>NUCLEOTIDE SEQUENCE [LARGE SCALE GENOMIC DNA]</scope>
    <source>
        <tissue evidence="1">Flower</tissue>
    </source>
</reference>
<proteinExistence type="predicted"/>
<organism evidence="1 2">
    <name type="scientific">Canna indica</name>
    <name type="common">Indian-shot</name>
    <dbReference type="NCBI Taxonomy" id="4628"/>
    <lineage>
        <taxon>Eukaryota</taxon>
        <taxon>Viridiplantae</taxon>
        <taxon>Streptophyta</taxon>
        <taxon>Embryophyta</taxon>
        <taxon>Tracheophyta</taxon>
        <taxon>Spermatophyta</taxon>
        <taxon>Magnoliopsida</taxon>
        <taxon>Liliopsida</taxon>
        <taxon>Zingiberales</taxon>
        <taxon>Cannaceae</taxon>
        <taxon>Canna</taxon>
    </lineage>
</organism>
<dbReference type="PANTHER" id="PTHR33144:SF52">
    <property type="match status" value="1"/>
</dbReference>
<name>A0AAQ3JY30_9LILI</name>
<gene>
    <name evidence="1" type="ORF">Cni_G06942</name>
</gene>
<protein>
    <submittedName>
        <fullName evidence="1">Uncharacterized protein</fullName>
    </submittedName>
</protein>
<keyword evidence="2" id="KW-1185">Reference proteome</keyword>
<dbReference type="Proteomes" id="UP001327560">
    <property type="component" value="Chromosome 2"/>
</dbReference>
<dbReference type="PANTHER" id="PTHR33144">
    <property type="entry name" value="OS10G0409366 PROTEIN-RELATED"/>
    <property type="match status" value="1"/>
</dbReference>
<evidence type="ECO:0000313" key="2">
    <source>
        <dbReference type="Proteomes" id="UP001327560"/>
    </source>
</evidence>
<dbReference type="EMBL" id="CP136891">
    <property type="protein sequence ID" value="WOK98232.1"/>
    <property type="molecule type" value="Genomic_DNA"/>
</dbReference>
<evidence type="ECO:0000313" key="1">
    <source>
        <dbReference type="EMBL" id="WOK98232.1"/>
    </source>
</evidence>
<dbReference type="AlphaFoldDB" id="A0AAQ3JY30"/>
<accession>A0AAQ3JY30</accession>
<dbReference type="InterPro" id="IPR004252">
    <property type="entry name" value="Probable_transposase_24"/>
</dbReference>
<dbReference type="Pfam" id="PF03004">
    <property type="entry name" value="Transposase_24"/>
    <property type="match status" value="1"/>
</dbReference>